<evidence type="ECO:0000259" key="1">
    <source>
        <dbReference type="Pfam" id="PF06983"/>
    </source>
</evidence>
<dbReference type="CDD" id="cd06588">
    <property type="entry name" value="PhnB_like"/>
    <property type="match status" value="1"/>
</dbReference>
<evidence type="ECO:0000313" key="2">
    <source>
        <dbReference type="EMBL" id="SIN71330.1"/>
    </source>
</evidence>
<proteinExistence type="predicted"/>
<accession>A0A1N6DKQ5</accession>
<dbReference type="STRING" id="536979.SAMN04488055_0854"/>
<dbReference type="PANTHER" id="PTHR33990:SF1">
    <property type="entry name" value="PROTEIN YJDN"/>
    <property type="match status" value="1"/>
</dbReference>
<feature type="domain" description="PhnB-like" evidence="1">
    <location>
        <begin position="5"/>
        <end position="133"/>
    </location>
</feature>
<organism evidence="2 3">
    <name type="scientific">Chitinophaga niabensis</name>
    <dbReference type="NCBI Taxonomy" id="536979"/>
    <lineage>
        <taxon>Bacteria</taxon>
        <taxon>Pseudomonadati</taxon>
        <taxon>Bacteroidota</taxon>
        <taxon>Chitinophagia</taxon>
        <taxon>Chitinophagales</taxon>
        <taxon>Chitinophagaceae</taxon>
        <taxon>Chitinophaga</taxon>
    </lineage>
</organism>
<reference evidence="2 3" key="1">
    <citation type="submission" date="2016-11" db="EMBL/GenBank/DDBJ databases">
        <authorList>
            <person name="Jaros S."/>
            <person name="Januszkiewicz K."/>
            <person name="Wedrychowicz H."/>
        </authorList>
    </citation>
    <scope>NUCLEOTIDE SEQUENCE [LARGE SCALE GENOMIC DNA]</scope>
    <source>
        <strain evidence="2 3">DSM 24787</strain>
    </source>
</reference>
<dbReference type="AlphaFoldDB" id="A0A1N6DKQ5"/>
<protein>
    <submittedName>
        <fullName evidence="2">PhnB protein</fullName>
    </submittedName>
</protein>
<name>A0A1N6DKQ5_9BACT</name>
<dbReference type="InterPro" id="IPR029068">
    <property type="entry name" value="Glyas_Bleomycin-R_OHBP_Dase"/>
</dbReference>
<dbReference type="PANTHER" id="PTHR33990">
    <property type="entry name" value="PROTEIN YJDN-RELATED"/>
    <property type="match status" value="1"/>
</dbReference>
<dbReference type="EMBL" id="FSRA01000001">
    <property type="protein sequence ID" value="SIN71330.1"/>
    <property type="molecule type" value="Genomic_DNA"/>
</dbReference>
<dbReference type="SUPFAM" id="SSF54593">
    <property type="entry name" value="Glyoxalase/Bleomycin resistance protein/Dihydroxybiphenyl dioxygenase"/>
    <property type="match status" value="1"/>
</dbReference>
<dbReference type="Pfam" id="PF06983">
    <property type="entry name" value="3-dmu-9_3-mt"/>
    <property type="match status" value="1"/>
</dbReference>
<dbReference type="OrthoDB" id="9795306at2"/>
<dbReference type="Proteomes" id="UP000185003">
    <property type="component" value="Unassembled WGS sequence"/>
</dbReference>
<dbReference type="RefSeq" id="WP_074238056.1">
    <property type="nucleotide sequence ID" value="NZ_FSRA01000001.1"/>
</dbReference>
<keyword evidence="3" id="KW-1185">Reference proteome</keyword>
<sequence length="141" mass="15041">MALVNPYLAFDGNCEEAFNFYKSVFGGEFLGGISRFSDMPSEHYSPGQENQVMHVMLPLGNGTSLMGSDTPGPEAAGKDANVSIAVSPDSEENAKHIFNGLAAGGTVIMPLDHAPWGALFGMLTDKFGFKWMVNYDANAGK</sequence>
<dbReference type="InterPro" id="IPR028973">
    <property type="entry name" value="PhnB-like"/>
</dbReference>
<dbReference type="Gene3D" id="3.10.180.10">
    <property type="entry name" value="2,3-Dihydroxybiphenyl 1,2-Dioxygenase, domain 1"/>
    <property type="match status" value="1"/>
</dbReference>
<evidence type="ECO:0000313" key="3">
    <source>
        <dbReference type="Proteomes" id="UP000185003"/>
    </source>
</evidence>
<gene>
    <name evidence="2" type="ORF">SAMN04488055_0854</name>
</gene>